<feature type="transmembrane region" description="Helical" evidence="6">
    <location>
        <begin position="72"/>
        <end position="94"/>
    </location>
</feature>
<keyword evidence="8" id="KW-1185">Reference proteome</keyword>
<dbReference type="GO" id="GO:0006281">
    <property type="term" value="P:DNA repair"/>
    <property type="evidence" value="ECO:0007669"/>
    <property type="project" value="UniProtKB-KW"/>
</dbReference>
<sequence>MTFVYDKGEPVKTAVLMKMEDSQELYQALKTIDFQENCLFDITENGLRVIVDDQNAVQGVAYFKPELFAEFIINQSVVTFCIPFFLFAECLCVFGMGVSTVLKMTYDGHGEPFVVMLEKDGIVVRCLIKTVIPDTMLDFDFNPADVAAKVLMKPAILKEIFLELDPSTPTIGFRIDENSISVITDGDLGKIQQVESSFLL</sequence>
<dbReference type="PANTHER" id="PTHR10870:SF0">
    <property type="entry name" value="CELL CYCLE CHECKPOINT PROTEIN RAD1"/>
    <property type="match status" value="1"/>
</dbReference>
<evidence type="ECO:0000256" key="2">
    <source>
        <dbReference type="ARBA" id="ARBA00010991"/>
    </source>
</evidence>
<dbReference type="Proteomes" id="UP000271098">
    <property type="component" value="Unassembled WGS sequence"/>
</dbReference>
<proteinExistence type="inferred from homology"/>
<name>A0A183EJN5_9BILA</name>
<keyword evidence="4" id="KW-0234">DNA repair</keyword>
<accession>A0A183EJN5</accession>
<keyword evidence="6" id="KW-0812">Transmembrane</keyword>
<dbReference type="GO" id="GO:0000077">
    <property type="term" value="P:DNA damage checkpoint signaling"/>
    <property type="evidence" value="ECO:0007669"/>
    <property type="project" value="InterPro"/>
</dbReference>
<dbReference type="PANTHER" id="PTHR10870">
    <property type="entry name" value="CELL CYCLE CHECKPOINT PROTEIN RAD1"/>
    <property type="match status" value="1"/>
</dbReference>
<dbReference type="EMBL" id="UYRT01091990">
    <property type="protein sequence ID" value="VDN37670.1"/>
    <property type="molecule type" value="Genomic_DNA"/>
</dbReference>
<evidence type="ECO:0000256" key="6">
    <source>
        <dbReference type="SAM" id="Phobius"/>
    </source>
</evidence>
<evidence type="ECO:0000256" key="1">
    <source>
        <dbReference type="ARBA" id="ARBA00004123"/>
    </source>
</evidence>
<keyword evidence="3" id="KW-0227">DNA damage</keyword>
<keyword evidence="6" id="KW-0472">Membrane</keyword>
<gene>
    <name evidence="7" type="ORF">GPUH_LOCUS21177</name>
</gene>
<organism evidence="9">
    <name type="scientific">Gongylonema pulchrum</name>
    <dbReference type="NCBI Taxonomy" id="637853"/>
    <lineage>
        <taxon>Eukaryota</taxon>
        <taxon>Metazoa</taxon>
        <taxon>Ecdysozoa</taxon>
        <taxon>Nematoda</taxon>
        <taxon>Chromadorea</taxon>
        <taxon>Rhabditida</taxon>
        <taxon>Spirurina</taxon>
        <taxon>Spiruromorpha</taxon>
        <taxon>Spiruroidea</taxon>
        <taxon>Gongylonematidae</taxon>
        <taxon>Gongylonema</taxon>
    </lineage>
</organism>
<evidence type="ECO:0000313" key="8">
    <source>
        <dbReference type="Proteomes" id="UP000271098"/>
    </source>
</evidence>
<dbReference type="OrthoDB" id="337581at2759"/>
<keyword evidence="5" id="KW-0539">Nucleus</keyword>
<dbReference type="Pfam" id="PF02144">
    <property type="entry name" value="Rad1"/>
    <property type="match status" value="1"/>
</dbReference>
<evidence type="ECO:0000256" key="5">
    <source>
        <dbReference type="ARBA" id="ARBA00023242"/>
    </source>
</evidence>
<evidence type="ECO:0000256" key="3">
    <source>
        <dbReference type="ARBA" id="ARBA00022763"/>
    </source>
</evidence>
<dbReference type="PRINTS" id="PR01245">
    <property type="entry name" value="RAD1REC1"/>
</dbReference>
<comment type="similarity">
    <text evidence="2">Belongs to the rad1 family.</text>
</comment>
<evidence type="ECO:0000313" key="9">
    <source>
        <dbReference type="WBParaSite" id="GPUH_0002120101-mRNA-1"/>
    </source>
</evidence>
<reference evidence="7 8" key="2">
    <citation type="submission" date="2018-11" db="EMBL/GenBank/DDBJ databases">
        <authorList>
            <consortium name="Pathogen Informatics"/>
        </authorList>
    </citation>
    <scope>NUCLEOTIDE SEQUENCE [LARGE SCALE GENOMIC DNA]</scope>
</reference>
<dbReference type="Gene3D" id="3.70.10.10">
    <property type="match status" value="1"/>
</dbReference>
<dbReference type="InterPro" id="IPR003021">
    <property type="entry name" value="Rad1_Rec1_Rad17"/>
</dbReference>
<dbReference type="AlphaFoldDB" id="A0A183EJN5"/>
<evidence type="ECO:0000256" key="4">
    <source>
        <dbReference type="ARBA" id="ARBA00023204"/>
    </source>
</evidence>
<reference evidence="9" key="1">
    <citation type="submission" date="2016-06" db="UniProtKB">
        <authorList>
            <consortium name="WormBaseParasite"/>
        </authorList>
    </citation>
    <scope>IDENTIFICATION</scope>
</reference>
<protein>
    <submittedName>
        <fullName evidence="9">Proliferating cell nuclear antigen</fullName>
    </submittedName>
</protein>
<evidence type="ECO:0000313" key="7">
    <source>
        <dbReference type="EMBL" id="VDN37670.1"/>
    </source>
</evidence>
<dbReference type="WBParaSite" id="GPUH_0002120101-mRNA-1">
    <property type="protein sequence ID" value="GPUH_0002120101-mRNA-1"/>
    <property type="gene ID" value="GPUH_0002120101"/>
</dbReference>
<comment type="subcellular location">
    <subcellularLocation>
        <location evidence="1">Nucleus</location>
    </subcellularLocation>
</comment>
<dbReference type="GO" id="GO:0030896">
    <property type="term" value="C:checkpoint clamp complex"/>
    <property type="evidence" value="ECO:0007669"/>
    <property type="project" value="TreeGrafter"/>
</dbReference>
<keyword evidence="6" id="KW-1133">Transmembrane helix</keyword>